<proteinExistence type="predicted"/>
<comment type="caution">
    <text evidence="2">The sequence shown here is derived from an EMBL/GenBank/DDBJ whole genome shotgun (WGS) entry which is preliminary data.</text>
</comment>
<dbReference type="Proteomes" id="UP000468388">
    <property type="component" value="Unassembled WGS sequence"/>
</dbReference>
<gene>
    <name evidence="2" type="ORF">GO495_09805</name>
</gene>
<dbReference type="RefSeq" id="WP_157299504.1">
    <property type="nucleotide sequence ID" value="NZ_BAAAZB010000010.1"/>
</dbReference>
<accession>A0A6N8J9U8</accession>
<dbReference type="OrthoDB" id="661506at2"/>
<evidence type="ECO:0000313" key="3">
    <source>
        <dbReference type="Proteomes" id="UP000468388"/>
    </source>
</evidence>
<feature type="signal peptide" evidence="1">
    <location>
        <begin position="1"/>
        <end position="22"/>
    </location>
</feature>
<evidence type="ECO:0000256" key="1">
    <source>
        <dbReference type="SAM" id="SignalP"/>
    </source>
</evidence>
<name>A0A6N8J9U8_9BACT</name>
<feature type="chain" id="PRO_5026809648" evidence="1">
    <location>
        <begin position="23"/>
        <end position="169"/>
    </location>
</feature>
<organism evidence="2 3">
    <name type="scientific">Chitinophaga oryziterrae</name>
    <dbReference type="NCBI Taxonomy" id="1031224"/>
    <lineage>
        <taxon>Bacteria</taxon>
        <taxon>Pseudomonadati</taxon>
        <taxon>Bacteroidota</taxon>
        <taxon>Chitinophagia</taxon>
        <taxon>Chitinophagales</taxon>
        <taxon>Chitinophagaceae</taxon>
        <taxon>Chitinophaga</taxon>
    </lineage>
</organism>
<keyword evidence="1" id="KW-0732">Signal</keyword>
<dbReference type="AlphaFoldDB" id="A0A6N8J9U8"/>
<sequence>MKKLIFSLLVSLCALLSINVHAQDKYYYVQYATSVSVPVVMQTTNIGITTSQTISPGVVNTWTNTAPGGYYTNPSGIFSYGAYWLTPTIITPVTVQVLSGYTATILNSSGISTKIQLILHCGGTLFYGSVVTIPSGGTVTTPIPAGAYTYTTTPTASALITLEMTTNNL</sequence>
<dbReference type="EMBL" id="WRXO01000002">
    <property type="protein sequence ID" value="MVT40872.1"/>
    <property type="molecule type" value="Genomic_DNA"/>
</dbReference>
<reference evidence="2 3" key="1">
    <citation type="submission" date="2019-12" db="EMBL/GenBank/DDBJ databases">
        <title>The draft genomic sequence of strain Chitinophaga oryziterrae JCM 16595.</title>
        <authorList>
            <person name="Zhang X."/>
        </authorList>
    </citation>
    <scope>NUCLEOTIDE SEQUENCE [LARGE SCALE GENOMIC DNA]</scope>
    <source>
        <strain evidence="2 3">JCM 16595</strain>
    </source>
</reference>
<keyword evidence="3" id="KW-1185">Reference proteome</keyword>
<protein>
    <submittedName>
        <fullName evidence="2">Uncharacterized protein</fullName>
    </submittedName>
</protein>
<evidence type="ECO:0000313" key="2">
    <source>
        <dbReference type="EMBL" id="MVT40872.1"/>
    </source>
</evidence>